<dbReference type="InterPro" id="IPR014710">
    <property type="entry name" value="RmlC-like_jellyroll"/>
</dbReference>
<dbReference type="InterPro" id="IPR018490">
    <property type="entry name" value="cNMP-bd_dom_sf"/>
</dbReference>
<evidence type="ECO:0000313" key="4">
    <source>
        <dbReference type="EMBL" id="CAL4808125.1"/>
    </source>
</evidence>
<organism evidence="3">
    <name type="scientific">Cladocopium goreaui</name>
    <dbReference type="NCBI Taxonomy" id="2562237"/>
    <lineage>
        <taxon>Eukaryota</taxon>
        <taxon>Sar</taxon>
        <taxon>Alveolata</taxon>
        <taxon>Dinophyceae</taxon>
        <taxon>Suessiales</taxon>
        <taxon>Symbiodiniaceae</taxon>
        <taxon>Cladocopium</taxon>
    </lineage>
</organism>
<dbReference type="Proteomes" id="UP001152797">
    <property type="component" value="Unassembled WGS sequence"/>
</dbReference>
<dbReference type="SUPFAM" id="SSF51206">
    <property type="entry name" value="cAMP-binding domain-like"/>
    <property type="match status" value="1"/>
</dbReference>
<keyword evidence="5" id="KW-1185">Reference proteome</keyword>
<dbReference type="Pfam" id="PF00027">
    <property type="entry name" value="cNMP_binding"/>
    <property type="match status" value="1"/>
</dbReference>
<protein>
    <submittedName>
        <fullName evidence="4">Cyclic nucleotide-binding domain-containing protein</fullName>
    </submittedName>
</protein>
<dbReference type="CDD" id="cd00038">
    <property type="entry name" value="CAP_ED"/>
    <property type="match status" value="1"/>
</dbReference>
<dbReference type="EMBL" id="CAMXCT010006833">
    <property type="protein sequence ID" value="CAI4020813.1"/>
    <property type="molecule type" value="Genomic_DNA"/>
</dbReference>
<proteinExistence type="predicted"/>
<dbReference type="Gene3D" id="2.60.120.10">
    <property type="entry name" value="Jelly Rolls"/>
    <property type="match status" value="1"/>
</dbReference>
<accession>A0A9P1M6G4</accession>
<comment type="caution">
    <text evidence="3">The sequence shown here is derived from an EMBL/GenBank/DDBJ whole genome shotgun (WGS) entry which is preliminary data.</text>
</comment>
<dbReference type="OrthoDB" id="490982at2759"/>
<dbReference type="EMBL" id="CAMXCT020006833">
    <property type="protein sequence ID" value="CAL1174188.1"/>
    <property type="molecule type" value="Genomic_DNA"/>
</dbReference>
<gene>
    <name evidence="3" type="ORF">C1SCF055_LOCUS45197</name>
</gene>
<dbReference type="InterPro" id="IPR000595">
    <property type="entry name" value="cNMP-bd_dom"/>
</dbReference>
<evidence type="ECO:0000259" key="2">
    <source>
        <dbReference type="PROSITE" id="PS50042"/>
    </source>
</evidence>
<evidence type="ECO:0000256" key="1">
    <source>
        <dbReference type="SAM" id="MobiDB-lite"/>
    </source>
</evidence>
<name>A0A9P1M6G4_9DINO</name>
<reference evidence="3" key="1">
    <citation type="submission" date="2022-10" db="EMBL/GenBank/DDBJ databases">
        <authorList>
            <person name="Chen Y."/>
            <person name="Dougan E. K."/>
            <person name="Chan C."/>
            <person name="Rhodes N."/>
            <person name="Thang M."/>
        </authorList>
    </citation>
    <scope>NUCLEOTIDE SEQUENCE</scope>
</reference>
<dbReference type="PROSITE" id="PS50042">
    <property type="entry name" value="CNMP_BINDING_3"/>
    <property type="match status" value="1"/>
</dbReference>
<feature type="region of interest" description="Disordered" evidence="1">
    <location>
        <begin position="270"/>
        <end position="311"/>
    </location>
</feature>
<evidence type="ECO:0000313" key="5">
    <source>
        <dbReference type="Proteomes" id="UP001152797"/>
    </source>
</evidence>
<feature type="domain" description="Cyclic nucleotide-binding" evidence="2">
    <location>
        <begin position="128"/>
        <end position="229"/>
    </location>
</feature>
<dbReference type="EMBL" id="CAMXCT030006833">
    <property type="protein sequence ID" value="CAL4808125.1"/>
    <property type="molecule type" value="Genomic_DNA"/>
</dbReference>
<reference evidence="4 5" key="2">
    <citation type="submission" date="2024-05" db="EMBL/GenBank/DDBJ databases">
        <authorList>
            <person name="Chen Y."/>
            <person name="Shah S."/>
            <person name="Dougan E. K."/>
            <person name="Thang M."/>
            <person name="Chan C."/>
        </authorList>
    </citation>
    <scope>NUCLEOTIDE SEQUENCE [LARGE SCALE GENOMIC DNA]</scope>
</reference>
<dbReference type="AlphaFoldDB" id="A0A9P1M6G4"/>
<sequence>MSRDAKKQAPLPYEDWWQTVGRRTLRRRREVVFQTGRAPINLPPHPARLELIRDVAPFSEDFSGTSTAQLLTHTAPAGFFGAKTGVQGRHIQKSSLPRSFSGECCQVINDQAPIEFFDSLAVYRSCPLFQRCSPGFIQKLMSVGGKSACHGKIFECGSTIYPEGQRGSCMYLIVRGTIALVPASKLLGPGDCIGVAQGLGVVAERQETAIAETSVHVLEITLSALTTIFTEKEEFHSSTCFGGESWGNYYIHERRLFELEARRLRVEKAAKTRRMKREATDTTKATKTLKRPTVQLKKHHAEESDPVPELRPPANPPHISCLQHPRQWRQQVQKLQRELIDGDFSEFGRARREAFLQSLSASLTQDFNSGYQQPLDSPFRAAMEDRHTPQLEEEIEEVTSGMLELSLLPGFPEMSCKQKVDLFQHMNAQNKAHASSPARR</sequence>
<evidence type="ECO:0000313" key="3">
    <source>
        <dbReference type="EMBL" id="CAI4020813.1"/>
    </source>
</evidence>